<feature type="domain" description="HTH lysR-type" evidence="6">
    <location>
        <begin position="45"/>
        <end position="102"/>
    </location>
</feature>
<evidence type="ECO:0000256" key="3">
    <source>
        <dbReference type="ARBA" id="ARBA00023125"/>
    </source>
</evidence>
<dbReference type="EMBL" id="JAQQFR010000018">
    <property type="protein sequence ID" value="MFL9881046.1"/>
    <property type="molecule type" value="Genomic_DNA"/>
</dbReference>
<dbReference type="Proteomes" id="UP001629214">
    <property type="component" value="Unassembled WGS sequence"/>
</dbReference>
<gene>
    <name evidence="7" type="ORF">PQR63_21790</name>
</gene>
<evidence type="ECO:0000256" key="1">
    <source>
        <dbReference type="ARBA" id="ARBA00009437"/>
    </source>
</evidence>
<name>A0ABW8ZDH4_9BURK</name>
<accession>A0ABW8ZDH4</accession>
<evidence type="ECO:0000313" key="7">
    <source>
        <dbReference type="EMBL" id="MFL9881046.1"/>
    </source>
</evidence>
<feature type="compositionally biased region" description="Polar residues" evidence="5">
    <location>
        <begin position="1"/>
        <end position="14"/>
    </location>
</feature>
<dbReference type="InterPro" id="IPR036390">
    <property type="entry name" value="WH_DNA-bd_sf"/>
</dbReference>
<dbReference type="PANTHER" id="PTHR30419:SF8">
    <property type="entry name" value="NITROGEN ASSIMILATION TRANSCRIPTIONAL ACTIVATOR-RELATED"/>
    <property type="match status" value="1"/>
</dbReference>
<keyword evidence="4" id="KW-0804">Transcription</keyword>
<dbReference type="Pfam" id="PF00126">
    <property type="entry name" value="HTH_1"/>
    <property type="match status" value="1"/>
</dbReference>
<dbReference type="Gene3D" id="3.40.190.290">
    <property type="match status" value="1"/>
</dbReference>
<comment type="caution">
    <text evidence="7">The sequence shown here is derived from an EMBL/GenBank/DDBJ whole genome shotgun (WGS) entry which is preliminary data.</text>
</comment>
<organism evidence="7 8">
    <name type="scientific">Herbaspirillum rhizosphaerae</name>
    <dbReference type="NCBI Taxonomy" id="346179"/>
    <lineage>
        <taxon>Bacteria</taxon>
        <taxon>Pseudomonadati</taxon>
        <taxon>Pseudomonadota</taxon>
        <taxon>Betaproteobacteria</taxon>
        <taxon>Burkholderiales</taxon>
        <taxon>Oxalobacteraceae</taxon>
        <taxon>Herbaspirillum</taxon>
    </lineage>
</organism>
<dbReference type="SUPFAM" id="SSF46785">
    <property type="entry name" value="Winged helix' DNA-binding domain"/>
    <property type="match status" value="1"/>
</dbReference>
<evidence type="ECO:0000256" key="2">
    <source>
        <dbReference type="ARBA" id="ARBA00023015"/>
    </source>
</evidence>
<evidence type="ECO:0000259" key="6">
    <source>
        <dbReference type="PROSITE" id="PS50931"/>
    </source>
</evidence>
<dbReference type="RefSeq" id="WP_408170090.1">
    <property type="nucleotide sequence ID" value="NZ_JAQQFR010000018.1"/>
</dbReference>
<keyword evidence="2" id="KW-0805">Transcription regulation</keyword>
<dbReference type="InterPro" id="IPR000847">
    <property type="entry name" value="LysR_HTH_N"/>
</dbReference>
<comment type="similarity">
    <text evidence="1">Belongs to the LysR transcriptional regulatory family.</text>
</comment>
<dbReference type="InterPro" id="IPR050950">
    <property type="entry name" value="HTH-type_LysR_regulators"/>
</dbReference>
<dbReference type="PANTHER" id="PTHR30419">
    <property type="entry name" value="HTH-TYPE TRANSCRIPTIONAL REGULATOR YBHD"/>
    <property type="match status" value="1"/>
</dbReference>
<protein>
    <submittedName>
        <fullName evidence="7">LysR family transcriptional regulator</fullName>
    </submittedName>
</protein>
<proteinExistence type="inferred from homology"/>
<dbReference type="Gene3D" id="1.10.10.10">
    <property type="entry name" value="Winged helix-like DNA-binding domain superfamily/Winged helix DNA-binding domain"/>
    <property type="match status" value="1"/>
</dbReference>
<dbReference type="InterPro" id="IPR005119">
    <property type="entry name" value="LysR_subst-bd"/>
</dbReference>
<dbReference type="PROSITE" id="PS50931">
    <property type="entry name" value="HTH_LYSR"/>
    <property type="match status" value="1"/>
</dbReference>
<evidence type="ECO:0000313" key="8">
    <source>
        <dbReference type="Proteomes" id="UP001629214"/>
    </source>
</evidence>
<reference evidence="7 8" key="1">
    <citation type="journal article" date="2024" name="Chem. Sci.">
        <title>Discovery of megapolipeptins by genome mining of a Burkholderiales bacteria collection.</title>
        <authorList>
            <person name="Paulo B.S."/>
            <person name="Recchia M.J.J."/>
            <person name="Lee S."/>
            <person name="Fergusson C.H."/>
            <person name="Romanowski S.B."/>
            <person name="Hernandez A."/>
            <person name="Krull N."/>
            <person name="Liu D.Y."/>
            <person name="Cavanagh H."/>
            <person name="Bos A."/>
            <person name="Gray C.A."/>
            <person name="Murphy B.T."/>
            <person name="Linington R.G."/>
            <person name="Eustaquio A.S."/>
        </authorList>
    </citation>
    <scope>NUCLEOTIDE SEQUENCE [LARGE SCALE GENOMIC DNA]</scope>
    <source>
        <strain evidence="7 8">RL21-008-BIB-B</strain>
    </source>
</reference>
<feature type="region of interest" description="Disordered" evidence="5">
    <location>
        <begin position="1"/>
        <end position="32"/>
    </location>
</feature>
<dbReference type="Pfam" id="PF03466">
    <property type="entry name" value="LysR_substrate"/>
    <property type="match status" value="1"/>
</dbReference>
<keyword evidence="8" id="KW-1185">Reference proteome</keyword>
<dbReference type="SUPFAM" id="SSF53850">
    <property type="entry name" value="Periplasmic binding protein-like II"/>
    <property type="match status" value="1"/>
</dbReference>
<sequence>MSNDLNSSGDNQLLGQDDADEPQLAQTPQDAPSVLPSVSAIVSRLRFKQVALLTALDEQGSLHKAAEVMHMTQPAATKALHEMESALGVTLFDRSPRGIEATELGRCVIRYARLIQSDISNLRDELQGMLTGQGGRLSIGTIMGAAPMVTRALTRLREVQPEVSIEITEDTSARQLLLLDQGRIDLMVGRSSVSSQPQLYNYEMLRGEPMCIVTGLDHPLATAQKVRLQELMSSSWILYSSNMPMRIWIEHEFKLEGLKVPGNVIETASPFVTVTLLAQSNMVAVMPLDIAHFFAAKQMLCILPVHLKTRIEHYGIVTRKNATLSSIGKMFINILRQQN</sequence>
<evidence type="ECO:0000256" key="4">
    <source>
        <dbReference type="ARBA" id="ARBA00023163"/>
    </source>
</evidence>
<evidence type="ECO:0000256" key="5">
    <source>
        <dbReference type="SAM" id="MobiDB-lite"/>
    </source>
</evidence>
<dbReference type="PRINTS" id="PR00039">
    <property type="entry name" value="HTHLYSR"/>
</dbReference>
<dbReference type="InterPro" id="IPR036388">
    <property type="entry name" value="WH-like_DNA-bd_sf"/>
</dbReference>
<keyword evidence="3" id="KW-0238">DNA-binding</keyword>